<protein>
    <submittedName>
        <fullName evidence="1">Acyl carrier protein</fullName>
    </submittedName>
</protein>
<gene>
    <name evidence="1" type="ORF">FCV50_19965</name>
</gene>
<evidence type="ECO:0000313" key="1">
    <source>
        <dbReference type="EMBL" id="TKF27448.1"/>
    </source>
</evidence>
<dbReference type="RefSeq" id="WP_032555445.1">
    <property type="nucleotide sequence ID" value="NZ_CP090844.1"/>
</dbReference>
<comment type="caution">
    <text evidence="1">The sequence shown here is derived from an EMBL/GenBank/DDBJ whole genome shotgun (WGS) entry which is preliminary data.</text>
</comment>
<reference evidence="1 2" key="1">
    <citation type="submission" date="2019-04" db="EMBL/GenBank/DDBJ databases">
        <title>A reverse ecology approach based on a biological definition of microbial populations.</title>
        <authorList>
            <person name="Arevalo P."/>
            <person name="Vaninsberghe D."/>
            <person name="Elsherbini J."/>
            <person name="Gore J."/>
            <person name="Polz M."/>
        </authorList>
    </citation>
    <scope>NUCLEOTIDE SEQUENCE [LARGE SCALE GENOMIC DNA]</scope>
    <source>
        <strain evidence="1 2">10N.261.46.F4</strain>
    </source>
</reference>
<dbReference type="SUPFAM" id="SSF47336">
    <property type="entry name" value="ACP-like"/>
    <property type="match status" value="1"/>
</dbReference>
<dbReference type="EMBL" id="SYUV01000074">
    <property type="protein sequence ID" value="TKF27448.1"/>
    <property type="molecule type" value="Genomic_DNA"/>
</dbReference>
<evidence type="ECO:0000313" key="2">
    <source>
        <dbReference type="Proteomes" id="UP000307574"/>
    </source>
</evidence>
<dbReference type="InterPro" id="IPR036736">
    <property type="entry name" value="ACP-like_sf"/>
</dbReference>
<accession>A0A4U1WGA6</accession>
<dbReference type="Gene3D" id="1.10.1200.10">
    <property type="entry name" value="ACP-like"/>
    <property type="match status" value="1"/>
</dbReference>
<sequence>MSNKMEKGFLELCEWLQKRTKLNSPIEHDIDLIKNKIVDSLVFVEFLMVLEQSTGLIIEVDETLHDKVKTLASVKKHFFEDENQYV</sequence>
<dbReference type="AlphaFoldDB" id="A0A4U1WGA6"/>
<name>A0A4U1WGA6_9VIBR</name>
<proteinExistence type="predicted"/>
<dbReference type="Proteomes" id="UP000307574">
    <property type="component" value="Unassembled WGS sequence"/>
</dbReference>
<organism evidence="1 2">
    <name type="scientific">Vibrio kanaloae</name>
    <dbReference type="NCBI Taxonomy" id="170673"/>
    <lineage>
        <taxon>Bacteria</taxon>
        <taxon>Pseudomonadati</taxon>
        <taxon>Pseudomonadota</taxon>
        <taxon>Gammaproteobacteria</taxon>
        <taxon>Vibrionales</taxon>
        <taxon>Vibrionaceae</taxon>
        <taxon>Vibrio</taxon>
    </lineage>
</organism>